<dbReference type="InParanoid" id="A0A1J7J2T1"/>
<dbReference type="Proteomes" id="UP000182658">
    <property type="component" value="Unassembled WGS sequence"/>
</dbReference>
<evidence type="ECO:0000313" key="3">
    <source>
        <dbReference type="Proteomes" id="UP000182658"/>
    </source>
</evidence>
<dbReference type="PANTHER" id="PTHR37540:SF5">
    <property type="entry name" value="TRANSCRIPTION FACTOR DOMAIN-CONTAINING PROTEIN"/>
    <property type="match status" value="1"/>
</dbReference>
<evidence type="ECO:0008006" key="4">
    <source>
        <dbReference type="Google" id="ProtNLM"/>
    </source>
</evidence>
<dbReference type="AlphaFoldDB" id="A0A1J7J2T1"/>
<dbReference type="EMBL" id="KV875093">
    <property type="protein sequence ID" value="OIW34415.1"/>
    <property type="molecule type" value="Genomic_DNA"/>
</dbReference>
<feature type="region of interest" description="Disordered" evidence="1">
    <location>
        <begin position="31"/>
        <end position="58"/>
    </location>
</feature>
<dbReference type="PANTHER" id="PTHR37540">
    <property type="entry name" value="TRANSCRIPTION FACTOR (ACR-2), PUTATIVE-RELATED-RELATED"/>
    <property type="match status" value="1"/>
</dbReference>
<proteinExistence type="predicted"/>
<keyword evidence="3" id="KW-1185">Reference proteome</keyword>
<evidence type="ECO:0000256" key="1">
    <source>
        <dbReference type="SAM" id="MobiDB-lite"/>
    </source>
</evidence>
<feature type="compositionally biased region" description="Polar residues" evidence="1">
    <location>
        <begin position="99"/>
        <end position="111"/>
    </location>
</feature>
<reference evidence="2 3" key="1">
    <citation type="submission" date="2016-10" db="EMBL/GenBank/DDBJ databases">
        <title>Draft genome sequence of Coniochaeta ligniaria NRRL30616, a lignocellulolytic fungus for bioabatement of inhibitors in plant biomass hydrolysates.</title>
        <authorList>
            <consortium name="DOE Joint Genome Institute"/>
            <person name="Jimenez D.J."/>
            <person name="Hector R.E."/>
            <person name="Riley R."/>
            <person name="Sun H."/>
            <person name="Grigoriev I.V."/>
            <person name="Van Elsas J.D."/>
            <person name="Nichols N.N."/>
        </authorList>
    </citation>
    <scope>NUCLEOTIDE SEQUENCE [LARGE SCALE GENOMIC DNA]</scope>
    <source>
        <strain evidence="2 3">NRRL 30616</strain>
    </source>
</reference>
<protein>
    <recommendedName>
        <fullName evidence="4">Tachykinin family protein</fullName>
    </recommendedName>
</protein>
<gene>
    <name evidence="2" type="ORF">CONLIGDRAFT_688237</name>
</gene>
<dbReference type="OrthoDB" id="4158087at2759"/>
<sequence length="506" mass="56681">MPEYEFFVSGDAPRPATTAMRSHAMRTALASRSRRLKEPVGQMQIVPGSKESRRTQELKTTLKGRFRLSDKAVSDKDSRRRSKKLAVKKLLPVDPRYSRSPSPDTQDSRLGTRSLDPFGVLPVENNWRVDRLIQYFITKFTLNVSKNAKQRPYFSMAMSEPLVMRGTLALSCTVWAMSVPSVDRAVAYEGLYQKTQAIKEINREIDQFPLGQVSDAMIVAVANLANVVKQETHRDEKAMEGSFAEADMHVRGLKRLVDSRGGAVAFKDTYHVAQAITWVDLQAAAGIGRAPLFPLIRGYMDVHLPQDLLLQADEPSIAHITSEDGDLDNEDVVSVFRCLRQSVLAKKHDVGGPAPTRILHNIADLYILRRIEREPKTPNEYRFRTLCLAAHVFLYAGLRLVPRNGPLVQTLVERLRGALDNRNPVNIAAWPRARLQDLLWVLFVGGVVADERGQGAWFSVRLKAVIRMIGCGSRAEVEELLRRICMGVTGRVEQGSTALHSTKAQH</sequence>
<evidence type="ECO:0000313" key="2">
    <source>
        <dbReference type="EMBL" id="OIW34415.1"/>
    </source>
</evidence>
<organism evidence="2 3">
    <name type="scientific">Coniochaeta ligniaria NRRL 30616</name>
    <dbReference type="NCBI Taxonomy" id="1408157"/>
    <lineage>
        <taxon>Eukaryota</taxon>
        <taxon>Fungi</taxon>
        <taxon>Dikarya</taxon>
        <taxon>Ascomycota</taxon>
        <taxon>Pezizomycotina</taxon>
        <taxon>Sordariomycetes</taxon>
        <taxon>Sordariomycetidae</taxon>
        <taxon>Coniochaetales</taxon>
        <taxon>Coniochaetaceae</taxon>
        <taxon>Coniochaeta</taxon>
    </lineage>
</organism>
<feature type="region of interest" description="Disordered" evidence="1">
    <location>
        <begin position="92"/>
        <end position="113"/>
    </location>
</feature>
<dbReference type="STRING" id="1408157.A0A1J7J2T1"/>
<accession>A0A1J7J2T1</accession>
<name>A0A1J7J2T1_9PEZI</name>